<feature type="compositionally biased region" description="Low complexity" evidence="1">
    <location>
        <begin position="492"/>
        <end position="510"/>
    </location>
</feature>
<gene>
    <name evidence="2" type="ORF">TWF102_006603</name>
</gene>
<sequence length="516" mass="58645">MSSILPSWPWRSNQYHDISRHLGDPENLEEKMEQRPHKWQARWKEMFFDVYLGFFFNVFTSRSKFLILGFIVGISLGYTMPTGVSYDQMHSISLNKPISPEQSGTKWGKDLYFYPPLDEERYPAVPSYNILSETSDILASARNMTSQSPVTPLFVPFTRNFVMLRQTILSYIAAGWPRDQIYIIDNSGTMDANYNGLLSVTNPFYLNYKLFRGRYGVNIVRTPTLLNFAQLQNYMLATAINQNWTHFYWTHQDVVVLSDELSTPYHSLYERVLTSLVSLIPTMNSKSTLQGGSRWSIVWYDFDWLTLVNVGVASGPKNGVGSWDTFVPYYATDCDYYERLRLSGYPILERKVGDIFDLSKPVPNAESAFFGKARNNTEEDSGRLCGSSQYTELKNKLKLMMKEKGASGRNTWQDAQKGGKGEPWTYDPSGFQTAWWDMAAAGSSNGKTLGGIWGGKETPRDEINSGMRELYMEEEKELRELEPLENLELGGKLGATGRSGAAGRSGATRRASFRCL</sequence>
<dbReference type="Proteomes" id="UP000475325">
    <property type="component" value="Unassembled WGS sequence"/>
</dbReference>
<protein>
    <submittedName>
        <fullName evidence="2">Uncharacterized protein</fullName>
    </submittedName>
</protein>
<dbReference type="SUPFAM" id="SSF53448">
    <property type="entry name" value="Nucleotide-diphospho-sugar transferases"/>
    <property type="match status" value="1"/>
</dbReference>
<evidence type="ECO:0000313" key="2">
    <source>
        <dbReference type="EMBL" id="KAF3096759.1"/>
    </source>
</evidence>
<dbReference type="EMBL" id="WIQW01000036">
    <property type="protein sequence ID" value="KAF3096759.1"/>
    <property type="molecule type" value="Genomic_DNA"/>
</dbReference>
<evidence type="ECO:0000256" key="1">
    <source>
        <dbReference type="SAM" id="MobiDB-lite"/>
    </source>
</evidence>
<feature type="region of interest" description="Disordered" evidence="1">
    <location>
        <begin position="492"/>
        <end position="516"/>
    </location>
</feature>
<accession>A0A7C8NPZ8</accession>
<name>A0A7C8NPZ8_ORBOL</name>
<dbReference type="InterPro" id="IPR029044">
    <property type="entry name" value="Nucleotide-diphossugar_trans"/>
</dbReference>
<proteinExistence type="predicted"/>
<dbReference type="AlphaFoldDB" id="A0A7C8NPZ8"/>
<evidence type="ECO:0000313" key="3">
    <source>
        <dbReference type="Proteomes" id="UP000475325"/>
    </source>
</evidence>
<comment type="caution">
    <text evidence="2">The sequence shown here is derived from an EMBL/GenBank/DDBJ whole genome shotgun (WGS) entry which is preliminary data.</text>
</comment>
<reference evidence="2 3" key="1">
    <citation type="submission" date="2019-06" db="EMBL/GenBank/DDBJ databases">
        <authorList>
            <person name="Palmer J.M."/>
        </authorList>
    </citation>
    <scope>NUCLEOTIDE SEQUENCE [LARGE SCALE GENOMIC DNA]</scope>
    <source>
        <strain evidence="2 3">TWF102</strain>
    </source>
</reference>
<organism evidence="2 3">
    <name type="scientific">Orbilia oligospora</name>
    <name type="common">Nematode-trapping fungus</name>
    <name type="synonym">Arthrobotrys oligospora</name>
    <dbReference type="NCBI Taxonomy" id="2813651"/>
    <lineage>
        <taxon>Eukaryota</taxon>
        <taxon>Fungi</taxon>
        <taxon>Dikarya</taxon>
        <taxon>Ascomycota</taxon>
        <taxon>Pezizomycotina</taxon>
        <taxon>Orbiliomycetes</taxon>
        <taxon>Orbiliales</taxon>
        <taxon>Orbiliaceae</taxon>
        <taxon>Orbilia</taxon>
    </lineage>
</organism>